<dbReference type="Proteomes" id="UP000886700">
    <property type="component" value="Unplaced"/>
</dbReference>
<organism evidence="14 15">
    <name type="scientific">Mesocricetus auratus</name>
    <name type="common">Golden hamster</name>
    <dbReference type="NCBI Taxonomy" id="10036"/>
    <lineage>
        <taxon>Eukaryota</taxon>
        <taxon>Metazoa</taxon>
        <taxon>Chordata</taxon>
        <taxon>Craniata</taxon>
        <taxon>Vertebrata</taxon>
        <taxon>Euteleostomi</taxon>
        <taxon>Mammalia</taxon>
        <taxon>Eutheria</taxon>
        <taxon>Euarchontoglires</taxon>
        <taxon>Glires</taxon>
        <taxon>Rodentia</taxon>
        <taxon>Myomorpha</taxon>
        <taxon>Muroidea</taxon>
        <taxon>Cricetidae</taxon>
        <taxon>Cricetinae</taxon>
        <taxon>Mesocricetus</taxon>
    </lineage>
</organism>
<keyword evidence="8 12" id="KW-0472">Membrane</keyword>
<name>A0A1U7QNB8_MESAU</name>
<feature type="transmembrane region" description="Helical" evidence="12">
    <location>
        <begin position="27"/>
        <end position="51"/>
    </location>
</feature>
<dbReference type="PROSITE" id="PS50262">
    <property type="entry name" value="G_PROTEIN_RECEP_F1_2"/>
    <property type="match status" value="1"/>
</dbReference>
<evidence type="ECO:0000313" key="15">
    <source>
        <dbReference type="RefSeq" id="XP_005075798.1"/>
    </source>
</evidence>
<keyword evidence="6 12" id="KW-1133">Transmembrane helix</keyword>
<dbReference type="PRINTS" id="PR00237">
    <property type="entry name" value="GPCRRHODOPSN"/>
</dbReference>
<evidence type="ECO:0000256" key="1">
    <source>
        <dbReference type="ARBA" id="ARBA00004651"/>
    </source>
</evidence>
<evidence type="ECO:0000256" key="11">
    <source>
        <dbReference type="RuleBase" id="RU000688"/>
    </source>
</evidence>
<evidence type="ECO:0000256" key="2">
    <source>
        <dbReference type="ARBA" id="ARBA00022475"/>
    </source>
</evidence>
<dbReference type="PROSITE" id="PS00237">
    <property type="entry name" value="G_PROTEIN_RECEP_F1_1"/>
    <property type="match status" value="1"/>
</dbReference>
<evidence type="ECO:0000256" key="6">
    <source>
        <dbReference type="ARBA" id="ARBA00022989"/>
    </source>
</evidence>
<dbReference type="GeneID" id="101834820"/>
<proteinExistence type="inferred from homology"/>
<dbReference type="RefSeq" id="XP_005075798.1">
    <property type="nucleotide sequence ID" value="XM_005075741.2"/>
</dbReference>
<evidence type="ECO:0000256" key="10">
    <source>
        <dbReference type="ARBA" id="ARBA00023224"/>
    </source>
</evidence>
<dbReference type="GO" id="GO:0004930">
    <property type="term" value="F:G protein-coupled receptor activity"/>
    <property type="evidence" value="ECO:0007669"/>
    <property type="project" value="UniProtKB-KW"/>
</dbReference>
<dbReference type="CDD" id="cd15237">
    <property type="entry name" value="7tmA_OR2-like"/>
    <property type="match status" value="1"/>
</dbReference>
<keyword evidence="7 11" id="KW-0297">G-protein coupled receptor</keyword>
<comment type="subcellular location">
    <subcellularLocation>
        <location evidence="1 12">Cell membrane</location>
        <topology evidence="1 12">Multi-pass membrane protein</topology>
    </subcellularLocation>
</comment>
<dbReference type="eggNOG" id="ENOG502QVH7">
    <property type="taxonomic scope" value="Eukaryota"/>
</dbReference>
<dbReference type="KEGG" id="maua:101834820"/>
<dbReference type="GO" id="GO:0004984">
    <property type="term" value="F:olfactory receptor activity"/>
    <property type="evidence" value="ECO:0007669"/>
    <property type="project" value="InterPro"/>
</dbReference>
<dbReference type="PRINTS" id="PR00245">
    <property type="entry name" value="OLFACTORYR"/>
</dbReference>
<dbReference type="Pfam" id="PF13853">
    <property type="entry name" value="7tm_4"/>
    <property type="match status" value="1"/>
</dbReference>
<feature type="transmembrane region" description="Helical" evidence="12">
    <location>
        <begin position="199"/>
        <end position="223"/>
    </location>
</feature>
<dbReference type="SUPFAM" id="SSF81321">
    <property type="entry name" value="Family A G protein-coupled receptor-like"/>
    <property type="match status" value="1"/>
</dbReference>
<feature type="transmembrane region" description="Helical" evidence="12">
    <location>
        <begin position="235"/>
        <end position="255"/>
    </location>
</feature>
<dbReference type="AlphaFoldDB" id="A0A1U7QNB8"/>
<evidence type="ECO:0000313" key="14">
    <source>
        <dbReference type="Proteomes" id="UP000886700"/>
    </source>
</evidence>
<keyword evidence="3 12" id="KW-0716">Sensory transduction</keyword>
<feature type="transmembrane region" description="Helical" evidence="12">
    <location>
        <begin position="94"/>
        <end position="120"/>
    </location>
</feature>
<dbReference type="InterPro" id="IPR000725">
    <property type="entry name" value="Olfact_rcpt"/>
</dbReference>
<keyword evidence="5 12" id="KW-0552">Olfaction</keyword>
<reference evidence="15" key="1">
    <citation type="submission" date="2025-08" db="UniProtKB">
        <authorList>
            <consortium name="RefSeq"/>
        </authorList>
    </citation>
    <scope>IDENTIFICATION</scope>
    <source>
        <tissue evidence="15">Liver</tissue>
    </source>
</reference>
<dbReference type="Gene3D" id="1.20.1070.10">
    <property type="entry name" value="Rhodopsin 7-helix transmembrane proteins"/>
    <property type="match status" value="1"/>
</dbReference>
<gene>
    <name evidence="15" type="primary">LOC101834820</name>
</gene>
<evidence type="ECO:0000256" key="5">
    <source>
        <dbReference type="ARBA" id="ARBA00022725"/>
    </source>
</evidence>
<dbReference type="OrthoDB" id="6147321at2759"/>
<keyword evidence="10 11" id="KW-0807">Transducer</keyword>
<evidence type="ECO:0000256" key="9">
    <source>
        <dbReference type="ARBA" id="ARBA00023170"/>
    </source>
</evidence>
<comment type="similarity">
    <text evidence="11">Belongs to the G-protein coupled receptor 1 family.</text>
</comment>
<dbReference type="InterPro" id="IPR017452">
    <property type="entry name" value="GPCR_Rhodpsn_7TM"/>
</dbReference>
<dbReference type="GO" id="GO:0005886">
    <property type="term" value="C:plasma membrane"/>
    <property type="evidence" value="ECO:0007669"/>
    <property type="project" value="UniProtKB-SubCell"/>
</dbReference>
<dbReference type="FunFam" id="1.20.1070.10:FF:000005">
    <property type="entry name" value="Olfactory receptor"/>
    <property type="match status" value="1"/>
</dbReference>
<evidence type="ECO:0000256" key="8">
    <source>
        <dbReference type="ARBA" id="ARBA00023136"/>
    </source>
</evidence>
<keyword evidence="4 11" id="KW-0812">Transmembrane</keyword>
<evidence type="ECO:0000256" key="3">
    <source>
        <dbReference type="ARBA" id="ARBA00022606"/>
    </source>
</evidence>
<evidence type="ECO:0000259" key="13">
    <source>
        <dbReference type="PROSITE" id="PS50262"/>
    </source>
</evidence>
<accession>A0A1U7QNB8</accession>
<evidence type="ECO:0000256" key="4">
    <source>
        <dbReference type="ARBA" id="ARBA00022692"/>
    </source>
</evidence>
<evidence type="ECO:0000256" key="12">
    <source>
        <dbReference type="RuleBase" id="RU363047"/>
    </source>
</evidence>
<dbReference type="InterPro" id="IPR000276">
    <property type="entry name" value="GPCR_Rhodpsn"/>
</dbReference>
<dbReference type="PANTHER" id="PTHR26453">
    <property type="entry name" value="OLFACTORY RECEPTOR"/>
    <property type="match status" value="1"/>
</dbReference>
<keyword evidence="14" id="KW-1185">Reference proteome</keyword>
<protein>
    <recommendedName>
        <fullName evidence="12">Olfactory receptor</fullName>
    </recommendedName>
</protein>
<keyword evidence="2 12" id="KW-1003">Cell membrane</keyword>
<sequence>MSMGGGNQTYVAEFILLGLSENPKIQILLFCVFLIIYLLSVFGNLLIIILIQIDSRLQTPMYFFLQNLSFADLCFSTSIVPQMLVHFLSKMKTISFIGCSIQIVVFLLAGCTECALLAVMSYDRYIAVCKPLHYSTIMTQRVCVQLAVISWLSGPFACSVDSAFTLCIPYQGQNVINHYFCEPPALLKLASVDTYNAEMALFLVGVIILLVPVSLILVSYWNIISTVIRMQSGEGRLKVFSTCGSHLTVVILYYGSGIFAYMRPNSKTMSEKDKVISVFYSVMTSMLNPIIYSLRNKDVKGALGKLVGRLYITKAGDADI</sequence>
<evidence type="ECO:0000256" key="7">
    <source>
        <dbReference type="ARBA" id="ARBA00023040"/>
    </source>
</evidence>
<keyword evidence="9 11" id="KW-0675">Receptor</keyword>
<feature type="domain" description="G-protein coupled receptors family 1 profile" evidence="13">
    <location>
        <begin position="43"/>
        <end position="292"/>
    </location>
</feature>
<feature type="transmembrane region" description="Helical" evidence="12">
    <location>
        <begin position="275"/>
        <end position="294"/>
    </location>
</feature>
<feature type="transmembrane region" description="Helical" evidence="12">
    <location>
        <begin position="63"/>
        <end position="88"/>
    </location>
</feature>